<sequence>MENKNGRDLHSELEKNAEPYVWAELGGFPIGVYEKKYYHMYFHMLRIFLLT</sequence>
<accession>A0A1M5V1R8</accession>
<name>A0A1M5V1R8_9CLOT</name>
<protein>
    <submittedName>
        <fullName evidence="1">Uncharacterized protein</fullName>
    </submittedName>
</protein>
<proteinExistence type="predicted"/>
<dbReference type="Proteomes" id="UP000184526">
    <property type="component" value="Unassembled WGS sequence"/>
</dbReference>
<dbReference type="EMBL" id="FQXP01000004">
    <property type="protein sequence ID" value="SHH69159.1"/>
    <property type="molecule type" value="Genomic_DNA"/>
</dbReference>
<dbReference type="AlphaFoldDB" id="A0A1M5V1R8"/>
<organism evidence="1 2">
    <name type="scientific">Clostridium collagenovorans DSM 3089</name>
    <dbReference type="NCBI Taxonomy" id="1121306"/>
    <lineage>
        <taxon>Bacteria</taxon>
        <taxon>Bacillati</taxon>
        <taxon>Bacillota</taxon>
        <taxon>Clostridia</taxon>
        <taxon>Eubacteriales</taxon>
        <taxon>Clostridiaceae</taxon>
        <taxon>Clostridium</taxon>
    </lineage>
</organism>
<gene>
    <name evidence="1" type="ORF">SAMN02745196_01053</name>
</gene>
<evidence type="ECO:0000313" key="2">
    <source>
        <dbReference type="Proteomes" id="UP000184526"/>
    </source>
</evidence>
<reference evidence="1 2" key="1">
    <citation type="submission" date="2016-11" db="EMBL/GenBank/DDBJ databases">
        <authorList>
            <person name="Jaros S."/>
            <person name="Januszkiewicz K."/>
            <person name="Wedrychowicz H."/>
        </authorList>
    </citation>
    <scope>NUCLEOTIDE SEQUENCE [LARGE SCALE GENOMIC DNA]</scope>
    <source>
        <strain evidence="1 2">DSM 3089</strain>
    </source>
</reference>
<evidence type="ECO:0000313" key="1">
    <source>
        <dbReference type="EMBL" id="SHH69159.1"/>
    </source>
</evidence>
<keyword evidence="2" id="KW-1185">Reference proteome</keyword>
<dbReference type="RefSeq" id="WP_178138950.1">
    <property type="nucleotide sequence ID" value="NZ_FQXP01000004.1"/>
</dbReference>